<feature type="compositionally biased region" description="Acidic residues" evidence="5">
    <location>
        <begin position="340"/>
        <end position="350"/>
    </location>
</feature>
<dbReference type="GO" id="GO:0044458">
    <property type="term" value="P:motile cilium assembly"/>
    <property type="evidence" value="ECO:0007669"/>
    <property type="project" value="TreeGrafter"/>
</dbReference>
<dbReference type="AlphaFoldDB" id="A0A0B7AGC5"/>
<feature type="region of interest" description="Disordered" evidence="5">
    <location>
        <begin position="316"/>
        <end position="385"/>
    </location>
</feature>
<evidence type="ECO:0000313" key="8">
    <source>
        <dbReference type="EMBL" id="CEK79101.1"/>
    </source>
</evidence>
<feature type="domain" description="Dynein assembly factor 3 C-terminal" evidence="7">
    <location>
        <begin position="146"/>
        <end position="482"/>
    </location>
</feature>
<dbReference type="Pfam" id="PF14737">
    <property type="entry name" value="DUF4470"/>
    <property type="match status" value="1"/>
</dbReference>
<accession>A0A0B7AGC5</accession>
<evidence type="ECO:0000256" key="1">
    <source>
        <dbReference type="ARBA" id="ARBA00010449"/>
    </source>
</evidence>
<dbReference type="InterPro" id="IPR027974">
    <property type="entry name" value="DUF4470"/>
</dbReference>
<evidence type="ECO:0008006" key="9">
    <source>
        <dbReference type="Google" id="ProtNLM"/>
    </source>
</evidence>
<organism evidence="8">
    <name type="scientific">Arion vulgaris</name>
    <dbReference type="NCBI Taxonomy" id="1028688"/>
    <lineage>
        <taxon>Eukaryota</taxon>
        <taxon>Metazoa</taxon>
        <taxon>Spiralia</taxon>
        <taxon>Lophotrochozoa</taxon>
        <taxon>Mollusca</taxon>
        <taxon>Gastropoda</taxon>
        <taxon>Heterobranchia</taxon>
        <taxon>Euthyneura</taxon>
        <taxon>Panpulmonata</taxon>
        <taxon>Eupulmonata</taxon>
        <taxon>Stylommatophora</taxon>
        <taxon>Helicina</taxon>
        <taxon>Arionoidea</taxon>
        <taxon>Arionidae</taxon>
        <taxon>Arion</taxon>
    </lineage>
</organism>
<dbReference type="GO" id="GO:0120293">
    <property type="term" value="C:dynein axonemal particle"/>
    <property type="evidence" value="ECO:0007669"/>
    <property type="project" value="UniProtKB-SubCell"/>
</dbReference>
<feature type="compositionally biased region" description="Basic and acidic residues" evidence="5">
    <location>
        <begin position="316"/>
        <end position="339"/>
    </location>
</feature>
<dbReference type="InterPro" id="IPR039304">
    <property type="entry name" value="DNAAF3"/>
</dbReference>
<protein>
    <recommendedName>
        <fullName evidence="9">Dynein assembly factor 3, axonemal</fullName>
    </recommendedName>
</protein>
<keyword evidence="2" id="KW-0963">Cytoplasm</keyword>
<evidence type="ECO:0000259" key="7">
    <source>
        <dbReference type="Pfam" id="PF14740"/>
    </source>
</evidence>
<reference evidence="8" key="1">
    <citation type="submission" date="2014-12" db="EMBL/GenBank/DDBJ databases">
        <title>Insight into the proteome of Arion vulgaris.</title>
        <authorList>
            <person name="Aradska J."/>
            <person name="Bulat T."/>
            <person name="Smidak R."/>
            <person name="Sarate P."/>
            <person name="Gangsoo J."/>
            <person name="Sialana F."/>
            <person name="Bilban M."/>
            <person name="Lubec G."/>
        </authorList>
    </citation>
    <scope>NUCLEOTIDE SEQUENCE</scope>
    <source>
        <tissue evidence="8">Skin</tissue>
    </source>
</reference>
<feature type="compositionally biased region" description="Basic and acidic residues" evidence="5">
    <location>
        <begin position="351"/>
        <end position="385"/>
    </location>
</feature>
<evidence type="ECO:0000259" key="6">
    <source>
        <dbReference type="Pfam" id="PF14737"/>
    </source>
</evidence>
<evidence type="ECO:0000256" key="3">
    <source>
        <dbReference type="ARBA" id="ARBA00022794"/>
    </source>
</evidence>
<dbReference type="EMBL" id="HACG01032236">
    <property type="protein sequence ID" value="CEK79101.1"/>
    <property type="molecule type" value="Transcribed_RNA"/>
</dbReference>
<comment type="subcellular location">
    <subcellularLocation>
        <location evidence="4">Dynein axonemal particle</location>
    </subcellularLocation>
</comment>
<dbReference type="PANTHER" id="PTHR22118:SF14">
    <property type="entry name" value="DYNEIN AXONEMAL ASSEMBLY FACTOR 3"/>
    <property type="match status" value="1"/>
</dbReference>
<feature type="domain" description="DUF4470" evidence="6">
    <location>
        <begin position="10"/>
        <end position="113"/>
    </location>
</feature>
<dbReference type="InterPro" id="IPR028235">
    <property type="entry name" value="DNAAF3_C"/>
</dbReference>
<proteinExistence type="inferred from homology"/>
<evidence type="ECO:0000256" key="5">
    <source>
        <dbReference type="SAM" id="MobiDB-lite"/>
    </source>
</evidence>
<comment type="similarity">
    <text evidence="1">Belongs to the DNAAF3 family.</text>
</comment>
<dbReference type="PANTHER" id="PTHR22118">
    <property type="entry name" value="DYNEIN ASSEMBLY FACTOR 3, AXONEMAL"/>
    <property type="match status" value="1"/>
</dbReference>
<gene>
    <name evidence="8" type="primary">ORF113608</name>
</gene>
<evidence type="ECO:0000256" key="4">
    <source>
        <dbReference type="ARBA" id="ARBA00024190"/>
    </source>
</evidence>
<sequence>MTDGYGNINWWGFSPALDLQETGLIQMCNKLSCTAPEEVHILLVGTGDIRHILKTIARRYRHTQKKLLFYVVESALELYARDMLLMMIALELQKNMGLQDKTELFLEIYGNSLVRQQSSEYVENMAHELIKMVTDFDYMKKKIPMFDLSQLKYKERDFLESILKFWRNRGKIIPFEISKCWDLRLRQLMGVRYDCRRNVYDWDYNMELIERGGSIVYVRQYKDWRDNGVAFQIREGTYDVPNRTLSSAMVFKLEGERFPRRGYWGDMVVSPYITFGTETEEKSFYKKQNNMHVKTAEDVSEFNIMSMFHEITSNEKYELPNVKPPEKKEETKQTARLEEITEEEVENMEDDEKKNELEDNKSDENVNMSKSEDENENKSEEKLNSETDHEWLCLDDVSITFLPLACTQELIRKKKYQQLFSVVFFSNSMVHHLKPEVSQLFADKCSLILETALFMLELKKDSVVEFVKKISDMATAAGCTPMETPAELKDSHIKFYFER</sequence>
<dbReference type="Pfam" id="PF14740">
    <property type="entry name" value="DUF4471"/>
    <property type="match status" value="1"/>
</dbReference>
<keyword evidence="3" id="KW-0970">Cilium biogenesis/degradation</keyword>
<evidence type="ECO:0000256" key="2">
    <source>
        <dbReference type="ARBA" id="ARBA00022490"/>
    </source>
</evidence>
<dbReference type="GO" id="GO:0070286">
    <property type="term" value="P:axonemal dynein complex assembly"/>
    <property type="evidence" value="ECO:0007669"/>
    <property type="project" value="InterPro"/>
</dbReference>
<name>A0A0B7AGC5_9EUPU</name>